<sequence>MDQPQRLFDVISYQLANFPKEDMLAGKENGQWKKYSTKEVADLTLRFSSGLLKLGIRPGIKKNEEKDKIAIISPNRPEWIITDLACQQLGAVLTPIYPTISETELAYVLNDAEARILFVSDKDLLEKVNAMRDKFPSIREIFTFNKVEGARHWTEIPALADTTDFDQINEIKKNISPEELVTIIYTSGTTGTPKGVMLSHHNVISNVLACQPYLPVNKEAKALSFLPLNHIFERMVTYLYLRAGVPVYYAESMETIGDNLKEVKPTIFTTVPRLLEKVYEKIMTTGLELKGIKRALFFWAVDIGKRYEINKDQGAWYNLQLKLANKLVFSKWRAALGGNIQCIVNGAAACQVRLLKIFTAGGIPILEGYGLTETSPVISVNRFNEEDRMFGTVGPVINGVEVKLAEDGEILCKGPNVTIGYYKRPDLTADAIKDGWFHTGDIGVMIDNKFLKITDRKKELFKTSGGKFVAPQPIENKFKESPYIEQIMIVGEDRKFTAALIVPSFSNLRNWAQKRGITATSNEELVKNPDVQDLYKQAVDKYNQFFSHIEQVKKYILLPHEWTVDNGELTPTLKAKRKVILEKFKKEIDSIYAPAGGKVDIESL</sequence>
<gene>
    <name evidence="5" type="ORF">SAMN05660461_3803</name>
</gene>
<dbReference type="STRING" id="393003.SAMN05660461_3803"/>
<organism evidence="5 6">
    <name type="scientific">Chitinophaga ginsengisegetis</name>
    <dbReference type="NCBI Taxonomy" id="393003"/>
    <lineage>
        <taxon>Bacteria</taxon>
        <taxon>Pseudomonadati</taxon>
        <taxon>Bacteroidota</taxon>
        <taxon>Chitinophagia</taxon>
        <taxon>Chitinophagales</taxon>
        <taxon>Chitinophagaceae</taxon>
        <taxon>Chitinophaga</taxon>
    </lineage>
</organism>
<dbReference type="RefSeq" id="WP_079471095.1">
    <property type="nucleotide sequence ID" value="NZ_FUZZ01000003.1"/>
</dbReference>
<dbReference type="Proteomes" id="UP000190166">
    <property type="component" value="Unassembled WGS sequence"/>
</dbReference>
<dbReference type="InterPro" id="IPR042099">
    <property type="entry name" value="ANL_N_sf"/>
</dbReference>
<keyword evidence="1" id="KW-0436">Ligase</keyword>
<dbReference type="AlphaFoldDB" id="A0A1T5P587"/>
<evidence type="ECO:0000259" key="4">
    <source>
        <dbReference type="Pfam" id="PF00501"/>
    </source>
</evidence>
<dbReference type="CDD" id="cd05907">
    <property type="entry name" value="VL_LC_FACS_like"/>
    <property type="match status" value="1"/>
</dbReference>
<name>A0A1T5P587_9BACT</name>
<keyword evidence="3" id="KW-0443">Lipid metabolism</keyword>
<dbReference type="SUPFAM" id="SSF56801">
    <property type="entry name" value="Acetyl-CoA synthetase-like"/>
    <property type="match status" value="1"/>
</dbReference>
<reference evidence="5 6" key="1">
    <citation type="submission" date="2017-02" db="EMBL/GenBank/DDBJ databases">
        <authorList>
            <person name="Peterson S.W."/>
        </authorList>
    </citation>
    <scope>NUCLEOTIDE SEQUENCE [LARGE SCALE GENOMIC DNA]</scope>
    <source>
        <strain evidence="5 6">DSM 18108</strain>
    </source>
</reference>
<keyword evidence="6" id="KW-1185">Reference proteome</keyword>
<evidence type="ECO:0000256" key="1">
    <source>
        <dbReference type="ARBA" id="ARBA00022598"/>
    </source>
</evidence>
<evidence type="ECO:0000256" key="3">
    <source>
        <dbReference type="ARBA" id="ARBA00023098"/>
    </source>
</evidence>
<dbReference type="PANTHER" id="PTHR43272">
    <property type="entry name" value="LONG-CHAIN-FATTY-ACID--COA LIGASE"/>
    <property type="match status" value="1"/>
</dbReference>
<keyword evidence="2" id="KW-0276">Fatty acid metabolism</keyword>
<dbReference type="InterPro" id="IPR020845">
    <property type="entry name" value="AMP-binding_CS"/>
</dbReference>
<dbReference type="GO" id="GO:0004467">
    <property type="term" value="F:long-chain fatty acid-CoA ligase activity"/>
    <property type="evidence" value="ECO:0007669"/>
    <property type="project" value="TreeGrafter"/>
</dbReference>
<protein>
    <submittedName>
        <fullName evidence="5">Long-chain acyl-CoA synthetase</fullName>
    </submittedName>
</protein>
<evidence type="ECO:0000256" key="2">
    <source>
        <dbReference type="ARBA" id="ARBA00022832"/>
    </source>
</evidence>
<dbReference type="GO" id="GO:0016020">
    <property type="term" value="C:membrane"/>
    <property type="evidence" value="ECO:0007669"/>
    <property type="project" value="TreeGrafter"/>
</dbReference>
<accession>A0A1T5P587</accession>
<dbReference type="InterPro" id="IPR000873">
    <property type="entry name" value="AMP-dep_synth/lig_dom"/>
</dbReference>
<dbReference type="Pfam" id="PF23562">
    <property type="entry name" value="AMP-binding_C_3"/>
    <property type="match status" value="1"/>
</dbReference>
<dbReference type="Gene3D" id="3.40.50.12780">
    <property type="entry name" value="N-terminal domain of ligase-like"/>
    <property type="match status" value="2"/>
</dbReference>
<evidence type="ECO:0000313" key="5">
    <source>
        <dbReference type="EMBL" id="SKD07767.1"/>
    </source>
</evidence>
<dbReference type="EMBL" id="FUZZ01000003">
    <property type="protein sequence ID" value="SKD07767.1"/>
    <property type="molecule type" value="Genomic_DNA"/>
</dbReference>
<dbReference type="PROSITE" id="PS00455">
    <property type="entry name" value="AMP_BINDING"/>
    <property type="match status" value="1"/>
</dbReference>
<dbReference type="Pfam" id="PF00501">
    <property type="entry name" value="AMP-binding"/>
    <property type="match status" value="1"/>
</dbReference>
<evidence type="ECO:0000313" key="6">
    <source>
        <dbReference type="Proteomes" id="UP000190166"/>
    </source>
</evidence>
<feature type="domain" description="AMP-dependent synthetase/ligase" evidence="4">
    <location>
        <begin position="15"/>
        <end position="422"/>
    </location>
</feature>
<dbReference type="PANTHER" id="PTHR43272:SF32">
    <property type="entry name" value="AMP-DEPENDENT SYNTHETASE_LIGASE DOMAIN-CONTAINING PROTEIN"/>
    <property type="match status" value="1"/>
</dbReference>
<proteinExistence type="predicted"/>